<sequence length="58" mass="6776">MDWTFEEFRTELDTLNPAVRKKAIEIANDLIEKEGLSQDLAIKKAIVMAEEWFYDLEG</sequence>
<dbReference type="EMBL" id="FNQK01000003">
    <property type="protein sequence ID" value="SDZ85395.1"/>
    <property type="molecule type" value="Genomic_DNA"/>
</dbReference>
<organism evidence="1 2">
    <name type="scientific">Bizionia paragorgiae</name>
    <dbReference type="NCBI Taxonomy" id="283786"/>
    <lineage>
        <taxon>Bacteria</taxon>
        <taxon>Pseudomonadati</taxon>
        <taxon>Bacteroidota</taxon>
        <taxon>Flavobacteriia</taxon>
        <taxon>Flavobacteriales</taxon>
        <taxon>Flavobacteriaceae</taxon>
        <taxon>Bizionia</taxon>
    </lineage>
</organism>
<keyword evidence="2" id="KW-1185">Reference proteome</keyword>
<protein>
    <submittedName>
        <fullName evidence="1">Uncharacterized protein</fullName>
    </submittedName>
</protein>
<gene>
    <name evidence="1" type="ORF">SAMN04487990_10346</name>
</gene>
<reference evidence="1 2" key="1">
    <citation type="submission" date="2016-10" db="EMBL/GenBank/DDBJ databases">
        <authorList>
            <person name="de Groot N.N."/>
        </authorList>
    </citation>
    <scope>NUCLEOTIDE SEQUENCE [LARGE SCALE GENOMIC DNA]</scope>
    <source>
        <strain evidence="1 2">DSM 23842</strain>
    </source>
</reference>
<name>A0A1H3WE80_BIZPA</name>
<dbReference type="STRING" id="283786.SAMN04487990_10346"/>
<proteinExistence type="predicted"/>
<accession>A0A1H3WE80</accession>
<dbReference type="Proteomes" id="UP000198846">
    <property type="component" value="Unassembled WGS sequence"/>
</dbReference>
<dbReference type="RefSeq" id="WP_166643315.1">
    <property type="nucleotide sequence ID" value="NZ_FNQK01000003.1"/>
</dbReference>
<evidence type="ECO:0000313" key="1">
    <source>
        <dbReference type="EMBL" id="SDZ85395.1"/>
    </source>
</evidence>
<evidence type="ECO:0000313" key="2">
    <source>
        <dbReference type="Proteomes" id="UP000198846"/>
    </source>
</evidence>
<dbReference type="AlphaFoldDB" id="A0A1H3WE80"/>